<dbReference type="AlphaFoldDB" id="A0A1I1FYP9"/>
<evidence type="ECO:0000313" key="2">
    <source>
        <dbReference type="EMBL" id="SFC04484.1"/>
    </source>
</evidence>
<accession>A0A1I1FYP9</accession>
<feature type="chain" id="PRO_5011744175" evidence="1">
    <location>
        <begin position="21"/>
        <end position="132"/>
    </location>
</feature>
<reference evidence="2 3" key="1">
    <citation type="submission" date="2016-10" db="EMBL/GenBank/DDBJ databases">
        <authorList>
            <person name="de Groot N.N."/>
        </authorList>
    </citation>
    <scope>NUCLEOTIDE SEQUENCE [LARGE SCALE GENOMIC DNA]</scope>
    <source>
        <strain evidence="2 3">DSM 6793</strain>
    </source>
</reference>
<protein>
    <submittedName>
        <fullName evidence="2">Uncharacterized protein</fullName>
    </submittedName>
</protein>
<name>A0A1I1FYP9_9BACT</name>
<proteinExistence type="predicted"/>
<dbReference type="Proteomes" id="UP000199514">
    <property type="component" value="Unassembled WGS sequence"/>
</dbReference>
<keyword evidence="1" id="KW-0732">Signal</keyword>
<evidence type="ECO:0000313" key="3">
    <source>
        <dbReference type="Proteomes" id="UP000199514"/>
    </source>
</evidence>
<dbReference type="EMBL" id="FOLE01000002">
    <property type="protein sequence ID" value="SFC04484.1"/>
    <property type="molecule type" value="Genomic_DNA"/>
</dbReference>
<sequence>MKTLLIASVTFLMTSVSAFAQRSASELPIMAGEDVYAHLSSNNPFKFCSDVWVLRENAEGQMDTVQHFTSHLAKPLFSIGKATDYDVTEGEVHIVEVYRRRSDGRTVEYDSNVPMSYHLRDLTTAHVAHARK</sequence>
<evidence type="ECO:0000256" key="1">
    <source>
        <dbReference type="SAM" id="SignalP"/>
    </source>
</evidence>
<feature type="signal peptide" evidence="1">
    <location>
        <begin position="1"/>
        <end position="20"/>
    </location>
</feature>
<gene>
    <name evidence="2" type="ORF">SAMN05421780_102378</name>
</gene>
<organism evidence="2 3">
    <name type="scientific">Flexibacter flexilis DSM 6793</name>
    <dbReference type="NCBI Taxonomy" id="927664"/>
    <lineage>
        <taxon>Bacteria</taxon>
        <taxon>Pseudomonadati</taxon>
        <taxon>Bacteroidota</taxon>
        <taxon>Cytophagia</taxon>
        <taxon>Cytophagales</taxon>
        <taxon>Flexibacteraceae</taxon>
        <taxon>Flexibacter</taxon>
    </lineage>
</organism>
<keyword evidence="3" id="KW-1185">Reference proteome</keyword>
<dbReference type="RefSeq" id="WP_143083883.1">
    <property type="nucleotide sequence ID" value="NZ_FOLE01000002.1"/>
</dbReference>